<keyword evidence="3" id="KW-1185">Reference proteome</keyword>
<dbReference type="Proteomes" id="UP001057753">
    <property type="component" value="Unassembled WGS sequence"/>
</dbReference>
<keyword evidence="1" id="KW-0812">Transmembrane</keyword>
<protein>
    <submittedName>
        <fullName evidence="2">Uncharacterized protein</fullName>
    </submittedName>
</protein>
<comment type="caution">
    <text evidence="2">The sequence shown here is derived from an EMBL/GenBank/DDBJ whole genome shotgun (WGS) entry which is preliminary data.</text>
</comment>
<proteinExistence type="predicted"/>
<evidence type="ECO:0000313" key="3">
    <source>
        <dbReference type="Proteomes" id="UP001057753"/>
    </source>
</evidence>
<feature type="transmembrane region" description="Helical" evidence="1">
    <location>
        <begin position="62"/>
        <end position="83"/>
    </location>
</feature>
<dbReference type="RefSeq" id="WP_257821247.1">
    <property type="nucleotide sequence ID" value="NZ_JABXYM010000001.1"/>
</dbReference>
<feature type="transmembrane region" description="Helical" evidence="1">
    <location>
        <begin position="33"/>
        <end position="55"/>
    </location>
</feature>
<name>A0A9Q4B2B0_SALAG</name>
<evidence type="ECO:0000256" key="1">
    <source>
        <dbReference type="SAM" id="Phobius"/>
    </source>
</evidence>
<dbReference type="EMBL" id="JABXYM010000001">
    <property type="protein sequence ID" value="MCR6096717.1"/>
    <property type="molecule type" value="Genomic_DNA"/>
</dbReference>
<feature type="transmembrane region" description="Helical" evidence="1">
    <location>
        <begin position="147"/>
        <end position="168"/>
    </location>
</feature>
<keyword evidence="1" id="KW-0472">Membrane</keyword>
<feature type="transmembrane region" description="Helical" evidence="1">
    <location>
        <begin position="95"/>
        <end position="114"/>
    </location>
</feature>
<keyword evidence="1" id="KW-1133">Transmembrane helix</keyword>
<sequence length="171" mass="19272">MTMQFLSEIFFIFLLSFTVGTLPAVQVRYPYPLVILTLSIVLLPLMTGAILGAALFTWIPILILKVILFLLLIWITIYLYGIYHPSYGYMPHHSKGYIAFIALLFFILGVEFAALGGFSPWVIMVILPLCAGVVIGGFIVMMRLFVFLKFVSFIHFVPLALFLFAAIIKLL</sequence>
<accession>A0A9Q4B2B0</accession>
<feature type="transmembrane region" description="Helical" evidence="1">
    <location>
        <begin position="121"/>
        <end position="141"/>
    </location>
</feature>
<organism evidence="2 3">
    <name type="scientific">Salipaludibacillus agaradhaerens</name>
    <name type="common">Bacillus agaradhaerens</name>
    <dbReference type="NCBI Taxonomy" id="76935"/>
    <lineage>
        <taxon>Bacteria</taxon>
        <taxon>Bacillati</taxon>
        <taxon>Bacillota</taxon>
        <taxon>Bacilli</taxon>
        <taxon>Bacillales</taxon>
        <taxon>Bacillaceae</taxon>
    </lineage>
</organism>
<gene>
    <name evidence="2" type="ORF">HXA33_09120</name>
</gene>
<evidence type="ECO:0000313" key="2">
    <source>
        <dbReference type="EMBL" id="MCR6096717.1"/>
    </source>
</evidence>
<reference evidence="2" key="1">
    <citation type="submission" date="2020-06" db="EMBL/GenBank/DDBJ databases">
        <title>Insight into the genomes of haloalkaliphilic bacilli from Kenyan soda lakes.</title>
        <authorList>
            <person name="Mwirichia R."/>
            <person name="Villamizar G.C."/>
            <person name="Poehlein A."/>
            <person name="Mugweru J."/>
            <person name="Kipnyargis A."/>
            <person name="Kiplimo D."/>
            <person name="Orwa P."/>
            <person name="Daniel R."/>
        </authorList>
    </citation>
    <scope>NUCLEOTIDE SEQUENCE</scope>
    <source>
        <strain evidence="2">B1096_S55</strain>
    </source>
</reference>
<dbReference type="AlphaFoldDB" id="A0A9Q4B2B0"/>